<dbReference type="InterPro" id="IPR058547">
    <property type="entry name" value="Pelota_N"/>
</dbReference>
<dbReference type="GO" id="GO:0070966">
    <property type="term" value="P:nuclear-transcribed mRNA catabolic process, no-go decay"/>
    <property type="evidence" value="ECO:0007669"/>
    <property type="project" value="InterPro"/>
</dbReference>
<organism evidence="9 10">
    <name type="scientific">Symbiodinium pilosum</name>
    <name type="common">Dinoflagellate</name>
    <dbReference type="NCBI Taxonomy" id="2952"/>
    <lineage>
        <taxon>Eukaryota</taxon>
        <taxon>Sar</taxon>
        <taxon>Alveolata</taxon>
        <taxon>Dinophyceae</taxon>
        <taxon>Suessiales</taxon>
        <taxon>Symbiodiniaceae</taxon>
        <taxon>Symbiodinium</taxon>
    </lineage>
</organism>
<dbReference type="PANTHER" id="PTHR10853">
    <property type="entry name" value="PELOTA"/>
    <property type="match status" value="1"/>
</dbReference>
<accession>A0A812SEJ7</accession>
<evidence type="ECO:0000256" key="4">
    <source>
        <dbReference type="ARBA" id="ARBA00013382"/>
    </source>
</evidence>
<dbReference type="InterPro" id="IPR042226">
    <property type="entry name" value="eFR1_2_sf"/>
</dbReference>
<evidence type="ECO:0000256" key="1">
    <source>
        <dbReference type="ARBA" id="ARBA00001968"/>
    </source>
</evidence>
<proteinExistence type="inferred from homology"/>
<dbReference type="SUPFAM" id="SSF53137">
    <property type="entry name" value="Translational machinery components"/>
    <property type="match status" value="1"/>
</dbReference>
<evidence type="ECO:0000256" key="5">
    <source>
        <dbReference type="ARBA" id="ARBA00022490"/>
    </source>
</evidence>
<dbReference type="EMBL" id="CAJNIZ010023836">
    <property type="protein sequence ID" value="CAE7471909.1"/>
    <property type="molecule type" value="Genomic_DNA"/>
</dbReference>
<dbReference type="Pfam" id="PF03465">
    <property type="entry name" value="eRF1_3"/>
    <property type="match status" value="1"/>
</dbReference>
<dbReference type="FunFam" id="3.30.1330.30:FF:000008">
    <property type="entry name" value="Protein pelota homolog"/>
    <property type="match status" value="1"/>
</dbReference>
<reference evidence="9" key="1">
    <citation type="submission" date="2021-02" db="EMBL/GenBank/DDBJ databases">
        <authorList>
            <person name="Dougan E. K."/>
            <person name="Rhodes N."/>
            <person name="Thang M."/>
            <person name="Chan C."/>
        </authorList>
    </citation>
    <scope>NUCLEOTIDE SEQUENCE</scope>
</reference>
<dbReference type="InterPro" id="IPR005142">
    <property type="entry name" value="eRF1_3"/>
</dbReference>
<keyword evidence="10" id="KW-1185">Reference proteome</keyword>
<dbReference type="PANTHER" id="PTHR10853:SF0">
    <property type="entry name" value="PROTEIN PELOTA HOMOLOG"/>
    <property type="match status" value="1"/>
</dbReference>
<dbReference type="NCBIfam" id="TIGR00111">
    <property type="entry name" value="pelota"/>
    <property type="match status" value="1"/>
</dbReference>
<feature type="domain" description="eRF1/Pelota-like N-terminal" evidence="8">
    <location>
        <begin position="230"/>
        <end position="357"/>
    </location>
</feature>
<comment type="subcellular location">
    <subcellularLocation>
        <location evidence="2">Cytoplasm</location>
    </subcellularLocation>
</comment>
<dbReference type="Gene3D" id="3.30.420.60">
    <property type="entry name" value="eRF1 domain 2"/>
    <property type="match status" value="1"/>
</dbReference>
<comment type="caution">
    <text evidence="9">The sequence shown here is derived from an EMBL/GenBank/DDBJ whole genome shotgun (WGS) entry which is preliminary data.</text>
</comment>
<dbReference type="Gene3D" id="2.30.30.870">
    <property type="entry name" value="Pelota, domain A"/>
    <property type="match status" value="1"/>
</dbReference>
<keyword evidence="5" id="KW-0963">Cytoplasm</keyword>
<dbReference type="Gene3D" id="3.30.1330.30">
    <property type="match status" value="1"/>
</dbReference>
<protein>
    <recommendedName>
        <fullName evidence="4">Eukaryotic peptide chain release factor subunit 1</fullName>
    </recommendedName>
</protein>
<dbReference type="Pfam" id="PF09353">
    <property type="entry name" value="DUF1995"/>
    <property type="match status" value="1"/>
</dbReference>
<evidence type="ECO:0000313" key="10">
    <source>
        <dbReference type="Proteomes" id="UP000649617"/>
    </source>
</evidence>
<dbReference type="InterPro" id="IPR005140">
    <property type="entry name" value="eRF1_Pelota-like_N"/>
</dbReference>
<evidence type="ECO:0000259" key="8">
    <source>
        <dbReference type="SMART" id="SM01194"/>
    </source>
</evidence>
<dbReference type="GO" id="GO:0070481">
    <property type="term" value="P:nuclear-transcribed mRNA catabolic process, non-stop decay"/>
    <property type="evidence" value="ECO:0007669"/>
    <property type="project" value="InterPro"/>
</dbReference>
<sequence length="630" mass="69639">MSILVKSGLPRADVDLPAGLRLGLENVMDPLIQPAAEPSKEQVLQADRELARIFLAMFKVVKDKLSIVFRTNKQAATAKKLWGDVVGSARIVCMPKGGVQKTAFSSSDEGEISNAFVESVKGMRGGFVVVVAPRRPQLEAVARAAEEVDSKTGFILLNARLRGARKDQLREEVSAGFNAAFHLRLCGSNGQGLVYRALQDGSSPWVLARRNLPSTIAKEVARSFDEPSEERINELFADGKGLATLIPEESEDLWHLFNLSMKGDTIKAMTYRKIQKEGSTGTVQTEVRKIQMTVEVKSIEYDAAGNCIRYSGKNCEENQWVKMGAHHTLEIELNNKLTLGKDRWDAMHLQQLDDATDVHKTSEVAVLLMEAGIANFHLLTAVLAKDVHRVSVALPKKRATTTNYDKALVRFFEQVYQGIKDHINLDLVKCVLMAGPGFVKDDFLAWMLQRATQSGDTQLLQKKSSFVCVHASCVHKQALKELLADEQVQKSIANTKAAAHLKALEEFYVMVQKEPDRVCYGPKQVHEAIEKCAVQTLMVVDSLFRNANVKLRRQYVDMVETARDQGANCQIFSSQHVSGEQLQQLSGIAGVLRFPLPEIGDIDSDAGLSDDGAEEEKGQAAQENDADDFM</sequence>
<comment type="cofactor">
    <cofactor evidence="1">
        <name>a divalent metal cation</name>
        <dbReference type="ChEBI" id="CHEBI:60240"/>
    </cofactor>
</comment>
<dbReference type="FunFam" id="2.30.30.870:FF:000001">
    <property type="entry name" value="Protein pelota homolog"/>
    <property type="match status" value="1"/>
</dbReference>
<dbReference type="InterPro" id="IPR005141">
    <property type="entry name" value="eRF1_2"/>
</dbReference>
<dbReference type="InterPro" id="IPR029064">
    <property type="entry name" value="Ribosomal_eL30-like_sf"/>
</dbReference>
<dbReference type="Proteomes" id="UP000649617">
    <property type="component" value="Unassembled WGS sequence"/>
</dbReference>
<dbReference type="InterPro" id="IPR038069">
    <property type="entry name" value="Pelota/DOM34_N"/>
</dbReference>
<dbReference type="GO" id="GO:0070651">
    <property type="term" value="P:nonfunctional rRNA decay"/>
    <property type="evidence" value="ECO:0007669"/>
    <property type="project" value="TreeGrafter"/>
</dbReference>
<dbReference type="SMART" id="SM01194">
    <property type="entry name" value="eRF1_1"/>
    <property type="match status" value="1"/>
</dbReference>
<evidence type="ECO:0000256" key="3">
    <source>
        <dbReference type="ARBA" id="ARBA00009504"/>
    </source>
</evidence>
<comment type="similarity">
    <text evidence="3">Belongs to the eukaryotic release factor 1 family. Pelota subfamily.</text>
</comment>
<dbReference type="Pfam" id="PF26356">
    <property type="entry name" value="Pelota_N"/>
    <property type="match status" value="1"/>
</dbReference>
<name>A0A812SEJ7_SYMPI</name>
<dbReference type="InterPro" id="IPR018962">
    <property type="entry name" value="DUF1995"/>
</dbReference>
<keyword evidence="6" id="KW-0479">Metal-binding</keyword>
<feature type="region of interest" description="Disordered" evidence="7">
    <location>
        <begin position="602"/>
        <end position="630"/>
    </location>
</feature>
<dbReference type="GO" id="GO:0032790">
    <property type="term" value="P:ribosome disassembly"/>
    <property type="evidence" value="ECO:0007669"/>
    <property type="project" value="TreeGrafter"/>
</dbReference>
<dbReference type="SUPFAM" id="SSF55315">
    <property type="entry name" value="L30e-like"/>
    <property type="match status" value="1"/>
</dbReference>
<dbReference type="GO" id="GO:0046872">
    <property type="term" value="F:metal ion binding"/>
    <property type="evidence" value="ECO:0007669"/>
    <property type="project" value="UniProtKB-KW"/>
</dbReference>
<dbReference type="GO" id="GO:0005737">
    <property type="term" value="C:cytoplasm"/>
    <property type="evidence" value="ECO:0007669"/>
    <property type="project" value="UniProtKB-SubCell"/>
</dbReference>
<dbReference type="SUPFAM" id="SSF159065">
    <property type="entry name" value="Dom34/Pelota N-terminal domain-like"/>
    <property type="match status" value="1"/>
</dbReference>
<dbReference type="InterPro" id="IPR004405">
    <property type="entry name" value="TF_pelota"/>
</dbReference>
<evidence type="ECO:0000256" key="2">
    <source>
        <dbReference type="ARBA" id="ARBA00004496"/>
    </source>
</evidence>
<dbReference type="AlphaFoldDB" id="A0A812SEJ7"/>
<dbReference type="OrthoDB" id="10249111at2759"/>
<dbReference type="GO" id="GO:0071025">
    <property type="term" value="P:RNA surveillance"/>
    <property type="evidence" value="ECO:0007669"/>
    <property type="project" value="InterPro"/>
</dbReference>
<evidence type="ECO:0000256" key="6">
    <source>
        <dbReference type="ARBA" id="ARBA00022723"/>
    </source>
</evidence>
<evidence type="ECO:0000313" key="9">
    <source>
        <dbReference type="EMBL" id="CAE7471909.1"/>
    </source>
</evidence>
<dbReference type="Pfam" id="PF03464">
    <property type="entry name" value="eRF1_2"/>
    <property type="match status" value="1"/>
</dbReference>
<evidence type="ECO:0000256" key="7">
    <source>
        <dbReference type="SAM" id="MobiDB-lite"/>
    </source>
</evidence>
<gene>
    <name evidence="9" type="primary">pelo</name>
    <name evidence="9" type="ORF">SPIL2461_LOCUS11976</name>
</gene>